<dbReference type="Proteomes" id="UP000267585">
    <property type="component" value="Unassembled WGS sequence"/>
</dbReference>
<evidence type="ECO:0000313" key="1">
    <source>
        <dbReference type="EMBL" id="RTE52093.1"/>
    </source>
</evidence>
<dbReference type="OrthoDB" id="675330at2"/>
<sequence>MNRYFKILVPIFLFTFCTELQAQKRPNWEKIKALKVAFITERLELSPKEAQVFWPIYNDYESKKEGYYKTERFDIGEDIKKLDELTDAEANDLLMRIKKLEQEKRLAQRDFIEKVSKTISAKKTILLMRSEEDFKRHLIKQYRQRNN</sequence>
<evidence type="ECO:0008006" key="3">
    <source>
        <dbReference type="Google" id="ProtNLM"/>
    </source>
</evidence>
<proteinExistence type="predicted"/>
<reference evidence="1 2" key="1">
    <citation type="submission" date="2018-11" db="EMBL/GenBank/DDBJ databases">
        <title>Arenibacter aquaticus sp.nov., a marine bacterium isolated from surface seawater in the South China Sea.</title>
        <authorList>
            <person name="Guo J."/>
            <person name="Sun J."/>
        </authorList>
    </citation>
    <scope>NUCLEOTIDE SEQUENCE [LARGE SCALE GENOMIC DNA]</scope>
    <source>
        <strain evidence="1 2">GUO666</strain>
    </source>
</reference>
<name>A0A430JZ67_9FLAO</name>
<evidence type="ECO:0000313" key="2">
    <source>
        <dbReference type="Proteomes" id="UP000267585"/>
    </source>
</evidence>
<dbReference type="RefSeq" id="WP_126163778.1">
    <property type="nucleotide sequence ID" value="NZ_RQPJ01000021.1"/>
</dbReference>
<accession>A0A430JZ67</accession>
<protein>
    <recommendedName>
        <fullName evidence="3">Sensor of ECF-type sigma factor</fullName>
    </recommendedName>
</protein>
<dbReference type="EMBL" id="RQPJ01000021">
    <property type="protein sequence ID" value="RTE52093.1"/>
    <property type="molecule type" value="Genomic_DNA"/>
</dbReference>
<keyword evidence="2" id="KW-1185">Reference proteome</keyword>
<organism evidence="1 2">
    <name type="scientific">Arenibacter aquaticus</name>
    <dbReference type="NCBI Taxonomy" id="2489054"/>
    <lineage>
        <taxon>Bacteria</taxon>
        <taxon>Pseudomonadati</taxon>
        <taxon>Bacteroidota</taxon>
        <taxon>Flavobacteriia</taxon>
        <taxon>Flavobacteriales</taxon>
        <taxon>Flavobacteriaceae</taxon>
        <taxon>Arenibacter</taxon>
    </lineage>
</organism>
<gene>
    <name evidence="1" type="ORF">EHW67_18025</name>
</gene>
<comment type="caution">
    <text evidence="1">The sequence shown here is derived from an EMBL/GenBank/DDBJ whole genome shotgun (WGS) entry which is preliminary data.</text>
</comment>
<dbReference type="AlphaFoldDB" id="A0A430JZ67"/>